<gene>
    <name evidence="3" type="ORF">PCOR1329_LOCUS44232</name>
</gene>
<dbReference type="Proteomes" id="UP001189429">
    <property type="component" value="Unassembled WGS sequence"/>
</dbReference>
<keyword evidence="2" id="KW-0472">Membrane</keyword>
<feature type="compositionally biased region" description="Basic residues" evidence="1">
    <location>
        <begin position="426"/>
        <end position="445"/>
    </location>
</feature>
<accession>A0ABN9U109</accession>
<feature type="non-terminal residue" evidence="3">
    <location>
        <position position="1"/>
    </location>
</feature>
<sequence>GVTTTGGAGGDKESGEGGNAWWHPDKRCVPEGRRQRRVGRQGVLWRRGRRQGERRGQQRVVAPRQGRRQRRVGRQGVLWRRGRRQGERRGQQRVVAPRQGRRQRRVGRQGVLWRRGRRQGERRGQQRVVAPRQGSGVVGTDDWSSKAANAEEVLMKKNEVIPGHLRGTADSDGPNVAPYIAAALFAGVAIFAAVAVPLRRRRALALTAAGEAGADASSSISMARFSGTSSRSRLRSFGSFGDLGGQDGSSTPAPMAAMPPLPGPCPSPPLLDYAFPFPAAILDACSILRLVQLLSPWVDRIPIMYHPWSVFTRCKTKSPSPLTTSDACFHFSADLPRAARALASPSSLSLPCACAPLPLPASSGAGVPPGVRTAVIVLIPLLPRPPPTAPSPAPPPPPPAAPAASEHSEPAGDEQPGDSGGVSPARRTRPRGGRAQHRRRGAFAV</sequence>
<name>A0ABN9U109_9DINO</name>
<evidence type="ECO:0000256" key="2">
    <source>
        <dbReference type="SAM" id="Phobius"/>
    </source>
</evidence>
<protein>
    <submittedName>
        <fullName evidence="3">Uncharacterized protein</fullName>
    </submittedName>
</protein>
<feature type="region of interest" description="Disordered" evidence="1">
    <location>
        <begin position="386"/>
        <end position="445"/>
    </location>
</feature>
<feature type="region of interest" description="Disordered" evidence="1">
    <location>
        <begin position="1"/>
        <end position="142"/>
    </location>
</feature>
<proteinExistence type="predicted"/>
<organism evidence="3 4">
    <name type="scientific">Prorocentrum cordatum</name>
    <dbReference type="NCBI Taxonomy" id="2364126"/>
    <lineage>
        <taxon>Eukaryota</taxon>
        <taxon>Sar</taxon>
        <taxon>Alveolata</taxon>
        <taxon>Dinophyceae</taxon>
        <taxon>Prorocentrales</taxon>
        <taxon>Prorocentraceae</taxon>
        <taxon>Prorocentrum</taxon>
    </lineage>
</organism>
<keyword evidence="2" id="KW-1133">Transmembrane helix</keyword>
<feature type="transmembrane region" description="Helical" evidence="2">
    <location>
        <begin position="176"/>
        <end position="196"/>
    </location>
</feature>
<feature type="compositionally biased region" description="Basic and acidic residues" evidence="1">
    <location>
        <begin position="23"/>
        <end position="33"/>
    </location>
</feature>
<dbReference type="EMBL" id="CAUYUJ010015315">
    <property type="protein sequence ID" value="CAK0852455.1"/>
    <property type="molecule type" value="Genomic_DNA"/>
</dbReference>
<evidence type="ECO:0000256" key="1">
    <source>
        <dbReference type="SAM" id="MobiDB-lite"/>
    </source>
</evidence>
<feature type="compositionally biased region" description="Pro residues" evidence="1">
    <location>
        <begin position="386"/>
        <end position="401"/>
    </location>
</feature>
<keyword evidence="4" id="KW-1185">Reference proteome</keyword>
<evidence type="ECO:0000313" key="4">
    <source>
        <dbReference type="Proteomes" id="UP001189429"/>
    </source>
</evidence>
<evidence type="ECO:0000313" key="3">
    <source>
        <dbReference type="EMBL" id="CAK0852455.1"/>
    </source>
</evidence>
<keyword evidence="2" id="KW-0812">Transmembrane</keyword>
<comment type="caution">
    <text evidence="3">The sequence shown here is derived from an EMBL/GenBank/DDBJ whole genome shotgun (WGS) entry which is preliminary data.</text>
</comment>
<reference evidence="3" key="1">
    <citation type="submission" date="2023-10" db="EMBL/GenBank/DDBJ databases">
        <authorList>
            <person name="Chen Y."/>
            <person name="Shah S."/>
            <person name="Dougan E. K."/>
            <person name="Thang M."/>
            <person name="Chan C."/>
        </authorList>
    </citation>
    <scope>NUCLEOTIDE SEQUENCE [LARGE SCALE GENOMIC DNA]</scope>
</reference>